<dbReference type="Proteomes" id="UP000800200">
    <property type="component" value="Unassembled WGS sequence"/>
</dbReference>
<dbReference type="Pfam" id="PF03171">
    <property type="entry name" value="2OG-FeII_Oxy"/>
    <property type="match status" value="1"/>
</dbReference>
<dbReference type="SUPFAM" id="SSF51197">
    <property type="entry name" value="Clavaminate synthase-like"/>
    <property type="match status" value="1"/>
</dbReference>
<dbReference type="GO" id="GO:0046872">
    <property type="term" value="F:metal ion binding"/>
    <property type="evidence" value="ECO:0007669"/>
    <property type="project" value="UniProtKB-KW"/>
</dbReference>
<evidence type="ECO:0000313" key="4">
    <source>
        <dbReference type="EMBL" id="KAF2176515.1"/>
    </source>
</evidence>
<dbReference type="GO" id="GO:0016491">
    <property type="term" value="F:oxidoreductase activity"/>
    <property type="evidence" value="ECO:0007669"/>
    <property type="project" value="UniProtKB-KW"/>
</dbReference>
<reference evidence="4" key="1">
    <citation type="journal article" date="2020" name="Stud. Mycol.">
        <title>101 Dothideomycetes genomes: a test case for predicting lifestyles and emergence of pathogens.</title>
        <authorList>
            <person name="Haridas S."/>
            <person name="Albert R."/>
            <person name="Binder M."/>
            <person name="Bloem J."/>
            <person name="Labutti K."/>
            <person name="Salamov A."/>
            <person name="Andreopoulos B."/>
            <person name="Baker S."/>
            <person name="Barry K."/>
            <person name="Bills G."/>
            <person name="Bluhm B."/>
            <person name="Cannon C."/>
            <person name="Castanera R."/>
            <person name="Culley D."/>
            <person name="Daum C."/>
            <person name="Ezra D."/>
            <person name="Gonzalez J."/>
            <person name="Henrissat B."/>
            <person name="Kuo A."/>
            <person name="Liang C."/>
            <person name="Lipzen A."/>
            <person name="Lutzoni F."/>
            <person name="Magnuson J."/>
            <person name="Mondo S."/>
            <person name="Nolan M."/>
            <person name="Ohm R."/>
            <person name="Pangilinan J."/>
            <person name="Park H.-J."/>
            <person name="Ramirez L."/>
            <person name="Alfaro M."/>
            <person name="Sun H."/>
            <person name="Tritt A."/>
            <person name="Yoshinaga Y."/>
            <person name="Zwiers L.-H."/>
            <person name="Turgeon B."/>
            <person name="Goodwin S."/>
            <person name="Spatafora J."/>
            <person name="Crous P."/>
            <person name="Grigoriev I."/>
        </authorList>
    </citation>
    <scope>NUCLEOTIDE SEQUENCE</scope>
    <source>
        <strain evidence="4">CBS 207.26</strain>
    </source>
</reference>
<organism evidence="4 5">
    <name type="scientific">Zopfia rhizophila CBS 207.26</name>
    <dbReference type="NCBI Taxonomy" id="1314779"/>
    <lineage>
        <taxon>Eukaryota</taxon>
        <taxon>Fungi</taxon>
        <taxon>Dikarya</taxon>
        <taxon>Ascomycota</taxon>
        <taxon>Pezizomycotina</taxon>
        <taxon>Dothideomycetes</taxon>
        <taxon>Dothideomycetes incertae sedis</taxon>
        <taxon>Zopfiaceae</taxon>
        <taxon>Zopfia</taxon>
    </lineage>
</organism>
<protein>
    <submittedName>
        <fullName evidence="4">Oxidoreductase</fullName>
    </submittedName>
</protein>
<dbReference type="EMBL" id="ML994707">
    <property type="protein sequence ID" value="KAF2176515.1"/>
    <property type="molecule type" value="Genomic_DNA"/>
</dbReference>
<comment type="similarity">
    <text evidence="1 2">Belongs to the iron/ascorbate-dependent oxidoreductase family.</text>
</comment>
<evidence type="ECO:0000313" key="5">
    <source>
        <dbReference type="Proteomes" id="UP000800200"/>
    </source>
</evidence>
<dbReference type="InterPro" id="IPR005123">
    <property type="entry name" value="Oxoglu/Fe-dep_dioxygenase_dom"/>
</dbReference>
<accession>A0A6A6DBM1</accession>
<keyword evidence="5" id="KW-1185">Reference proteome</keyword>
<keyword evidence="2" id="KW-0408">Iron</keyword>
<dbReference type="GO" id="GO:0044283">
    <property type="term" value="P:small molecule biosynthetic process"/>
    <property type="evidence" value="ECO:0007669"/>
    <property type="project" value="UniProtKB-ARBA"/>
</dbReference>
<sequence>MALVKTLNFDLFTKGSKQQREELGAALAEGFLNQGFVKLINHGIREDVVESVFKITKQFFALPTDVKAKIAHTPGPNPQRGWSRKGAETTAKIHTGNLNGSTDELMLEQAQEHFDCGPRDDQEYPNLWPDEDMPEFRPFMEQYFDTCHKVSIQIMEALEIGLKLPMGALVDRCTPAHSELRILHYPPVRIQTLMNGKTKRVWPHTDFGIITLLFQDSVGGLELEDRSKPGTFTPIVAQPKGQPSELVINTSETLQRLTNDYIRAGLHQVNIPTTSKGMTEGTLATRYSCAFFKASRETNVSPLHQFVTEDHPTLYKDMTPLEFNKERNKIVF</sequence>
<evidence type="ECO:0000256" key="1">
    <source>
        <dbReference type="ARBA" id="ARBA00008056"/>
    </source>
</evidence>
<dbReference type="OrthoDB" id="288590at2759"/>
<keyword evidence="2" id="KW-0560">Oxidoreductase</keyword>
<dbReference type="Gene3D" id="2.60.120.330">
    <property type="entry name" value="B-lactam Antibiotic, Isopenicillin N Synthase, Chain"/>
    <property type="match status" value="1"/>
</dbReference>
<keyword evidence="2" id="KW-0479">Metal-binding</keyword>
<dbReference type="Pfam" id="PF14226">
    <property type="entry name" value="DIOX_N"/>
    <property type="match status" value="1"/>
</dbReference>
<proteinExistence type="inferred from homology"/>
<dbReference type="InterPro" id="IPR027443">
    <property type="entry name" value="IPNS-like_sf"/>
</dbReference>
<evidence type="ECO:0000256" key="2">
    <source>
        <dbReference type="RuleBase" id="RU003682"/>
    </source>
</evidence>
<name>A0A6A6DBM1_9PEZI</name>
<dbReference type="AlphaFoldDB" id="A0A6A6DBM1"/>
<dbReference type="InterPro" id="IPR026992">
    <property type="entry name" value="DIOX_N"/>
</dbReference>
<evidence type="ECO:0000259" key="3">
    <source>
        <dbReference type="PROSITE" id="PS51471"/>
    </source>
</evidence>
<dbReference type="PANTHER" id="PTHR47990">
    <property type="entry name" value="2-OXOGLUTARATE (2OG) AND FE(II)-DEPENDENT OXYGENASE SUPERFAMILY PROTEIN-RELATED"/>
    <property type="match status" value="1"/>
</dbReference>
<dbReference type="PROSITE" id="PS51471">
    <property type="entry name" value="FE2OG_OXY"/>
    <property type="match status" value="1"/>
</dbReference>
<gene>
    <name evidence="4" type="ORF">K469DRAFT_607004</name>
</gene>
<feature type="domain" description="Fe2OG dioxygenase" evidence="3">
    <location>
        <begin position="175"/>
        <end position="295"/>
    </location>
</feature>
<dbReference type="InterPro" id="IPR044861">
    <property type="entry name" value="IPNS-like_FE2OG_OXY"/>
</dbReference>
<dbReference type="InterPro" id="IPR050231">
    <property type="entry name" value="Iron_ascorbate_oxido_reductase"/>
</dbReference>